<dbReference type="EMBL" id="DS547098">
    <property type="protein sequence ID" value="EDR09768.1"/>
    <property type="molecule type" value="Genomic_DNA"/>
</dbReference>
<dbReference type="HOGENOM" id="CLU_041935_0_0_1"/>
<gene>
    <name evidence="2" type="ORF">LACBIDRAFT_325558</name>
</gene>
<name>B0D5G6_LACBS</name>
<organism evidence="3">
    <name type="scientific">Laccaria bicolor (strain S238N-H82 / ATCC MYA-4686)</name>
    <name type="common">Bicoloured deceiver</name>
    <name type="synonym">Laccaria laccata var. bicolor</name>
    <dbReference type="NCBI Taxonomy" id="486041"/>
    <lineage>
        <taxon>Eukaryota</taxon>
        <taxon>Fungi</taxon>
        <taxon>Dikarya</taxon>
        <taxon>Basidiomycota</taxon>
        <taxon>Agaricomycotina</taxon>
        <taxon>Agaricomycetes</taxon>
        <taxon>Agaricomycetidae</taxon>
        <taxon>Agaricales</taxon>
        <taxon>Agaricineae</taxon>
        <taxon>Hydnangiaceae</taxon>
        <taxon>Laccaria</taxon>
    </lineage>
</organism>
<dbReference type="RefSeq" id="XP_001879153.1">
    <property type="nucleotide sequence ID" value="XM_001879118.1"/>
</dbReference>
<dbReference type="GeneID" id="6075091"/>
<dbReference type="KEGG" id="lbc:LACBIDRAFT_325558"/>
<evidence type="ECO:0000313" key="3">
    <source>
        <dbReference type="Proteomes" id="UP000001194"/>
    </source>
</evidence>
<dbReference type="AlphaFoldDB" id="B0D5G6"/>
<proteinExistence type="predicted"/>
<reference evidence="2 3" key="1">
    <citation type="journal article" date="2008" name="Nature">
        <title>The genome of Laccaria bicolor provides insights into mycorrhizal symbiosis.</title>
        <authorList>
            <person name="Martin F."/>
            <person name="Aerts A."/>
            <person name="Ahren D."/>
            <person name="Brun A."/>
            <person name="Danchin E.G.J."/>
            <person name="Duchaussoy F."/>
            <person name="Gibon J."/>
            <person name="Kohler A."/>
            <person name="Lindquist E."/>
            <person name="Pereda V."/>
            <person name="Salamov A."/>
            <person name="Shapiro H.J."/>
            <person name="Wuyts J."/>
            <person name="Blaudez D."/>
            <person name="Buee M."/>
            <person name="Brokstein P."/>
            <person name="Canbaeck B."/>
            <person name="Cohen D."/>
            <person name="Courty P.E."/>
            <person name="Coutinho P.M."/>
            <person name="Delaruelle C."/>
            <person name="Detter J.C."/>
            <person name="Deveau A."/>
            <person name="DiFazio S."/>
            <person name="Duplessis S."/>
            <person name="Fraissinet-Tachet L."/>
            <person name="Lucic E."/>
            <person name="Frey-Klett P."/>
            <person name="Fourrey C."/>
            <person name="Feussner I."/>
            <person name="Gay G."/>
            <person name="Grimwood J."/>
            <person name="Hoegger P.J."/>
            <person name="Jain P."/>
            <person name="Kilaru S."/>
            <person name="Labbe J."/>
            <person name="Lin Y.C."/>
            <person name="Legue V."/>
            <person name="Le Tacon F."/>
            <person name="Marmeisse R."/>
            <person name="Melayah D."/>
            <person name="Montanini B."/>
            <person name="Muratet M."/>
            <person name="Nehls U."/>
            <person name="Niculita-Hirzel H."/>
            <person name="Oudot-Le Secq M.P."/>
            <person name="Peter M."/>
            <person name="Quesneville H."/>
            <person name="Rajashekar B."/>
            <person name="Reich M."/>
            <person name="Rouhier N."/>
            <person name="Schmutz J."/>
            <person name="Yin T."/>
            <person name="Chalot M."/>
            <person name="Henrissat B."/>
            <person name="Kuees U."/>
            <person name="Lucas S."/>
            <person name="Van de Peer Y."/>
            <person name="Podila G.K."/>
            <person name="Polle A."/>
            <person name="Pukkila P.J."/>
            <person name="Richardson P.M."/>
            <person name="Rouze P."/>
            <person name="Sanders I.R."/>
            <person name="Stajich J.E."/>
            <person name="Tunlid A."/>
            <person name="Tuskan G."/>
            <person name="Grigoriev I.V."/>
        </authorList>
    </citation>
    <scope>NUCLEOTIDE SEQUENCE [LARGE SCALE GENOMIC DNA]</scope>
    <source>
        <strain evidence="3">S238N-H82 / ATCC MYA-4686</strain>
    </source>
</reference>
<feature type="region of interest" description="Disordered" evidence="1">
    <location>
        <begin position="173"/>
        <end position="196"/>
    </location>
</feature>
<evidence type="ECO:0000313" key="2">
    <source>
        <dbReference type="EMBL" id="EDR09768.1"/>
    </source>
</evidence>
<protein>
    <submittedName>
        <fullName evidence="2">Predicted protein</fullName>
    </submittedName>
</protein>
<dbReference type="Proteomes" id="UP000001194">
    <property type="component" value="Unassembled WGS sequence"/>
</dbReference>
<dbReference type="OrthoDB" id="10496044at2759"/>
<keyword evidence="3" id="KW-1185">Reference proteome</keyword>
<feature type="compositionally biased region" description="Low complexity" evidence="1">
    <location>
        <begin position="173"/>
        <end position="184"/>
    </location>
</feature>
<dbReference type="InParanoid" id="B0D5G6"/>
<sequence length="503" mass="55394">MTLRVANDHLATGHVECLEKIWGEMDIVLEARGQLDGKGQCVNERFASILPEHCPLVAFAGYPDTRRGFKRRVGLPPTIMIMPNTLSHYDFSTTYPWQQTLAALPVAPRTQYSIPPAYIPQFPNPQPILFPGEYSLPTQPSGAYHSAGTMMPLDSQLEGTEYLQNASPGFSTVSPVLTSSSGPSSPYPNTPPTHENNAIYPSEPLGYEDRFNQVEEACASIPASTQQLPIEPQQQLPQNQYYYPPPAFPQNVTPPFSQDFVDYSAQAGQNIGNSQFSQHNIQPEMVYLYPSNPLPALCCIDALPNENWNALPQSTTPEASTSTMPPPFAPFTMPTAESFQIGPSSFSHQPTVYSVSSNHTHAQMGKAEASASMIRCRWGNPTVQCTALVEATGPAVREHLRQFHEDVQNHRREGEATKMKCIWAGCPSRRLLNEDSVGRHICHTDGHILSDDLDGQVRASYPTFGWSSHLAYHSAHKTPCLTRGISSSSTTFKSYHPSIIGPP</sequence>
<evidence type="ECO:0000256" key="1">
    <source>
        <dbReference type="SAM" id="MobiDB-lite"/>
    </source>
</evidence>
<accession>B0D5G6</accession>